<dbReference type="PANTHER" id="PTHR35249">
    <property type="entry name" value="DYNEIN REGULATORY COMPLEX SUBUNIT 7"/>
    <property type="match status" value="1"/>
</dbReference>
<evidence type="ECO:0000256" key="8">
    <source>
        <dbReference type="ARBA" id="ARBA00023054"/>
    </source>
</evidence>
<dbReference type="InterPro" id="IPR056290">
    <property type="entry name" value="CEPT76/DRC7_peptidase-like_dom"/>
</dbReference>
<dbReference type="PANTHER" id="PTHR35249:SF2">
    <property type="entry name" value="DYNEIN REGULATORY COMPLEX SUBUNIT 7"/>
    <property type="match status" value="1"/>
</dbReference>
<sequence length="903" mass="108324">MNDRNVNKTTEEKIHSESVIDVQQLNDISDQTDYILPPKTIVVDNILPISIVTCSNLEDYPESYRLNSKKEELILTFVENFRRQYHHIYRDRKTLFLNPFNECGIPKFVCTTIRPTILPYSDLTEWNLTANFIADHLNYDLLNPPYELPKTLCSPTKILTDQHGNCFDYANLLCSLLIGAGYDAYIVSGYSTREICYTDTTRLPNPYIRKQQEESAEQLKSQCKKYGVKLAKTLTSEYDAYMHQRHLNTIQEEKIKIQEEENQRIAEIERPISDPLYGIRIHAWILIRPGGRHEISEAFYVEPTTGYRKTTDDSDYLGIESVWNHENLWVNMQDCSNGCKSLRFDLNDQARWECMFIHSNENEKEIIHKRFSKTLSNQIDWFDKMKFYFTNPLHLPVSNINATSYYKNYSDKIKSEVYKKYYHSSVPDITIKTTIHKDISLPLSWVMPLDITLKNFQKRYPKSHKIYYYKKTCVEKYAPYSKKDGIVLKISEFDDYNLKEFIYVTYYYEHRYDKLEIREHDIKMNIIKEKYRPGRNDHLKGIVTRIEKNYSVIDCREYIYDFGPSYDRIMIYYHKSRLDSLSKRHETNHELTDYFIDHDNFLAYQKVIYEIQLKKSTQRSIISITEKFNRNPSLNSNDDIEELIYAIKDNKFIITYYRDIDYITPSIRTYIKPSNWNDKASIFKWNDNLHEIYQANEDLKQMSKRDLYYEIINLIKQEEEVIKRVRTAENEIRDLQSRRQQEELSSDLEVSIYDIDRNEKSKIYKELLQQKTDDDKNRKNMNELDYLYPYLAAIGNPERINAQIAEQIRYNIELDFKNQSIYRANQIQSCYENEIKELLTKQQWYQNNPISKNDEFECEQAKFRLQILQDRLKQHEEFTRENYRQLEKNLNEDIRLKEPYIVR</sequence>
<dbReference type="Pfam" id="PF01841">
    <property type="entry name" value="Transglut_core"/>
    <property type="match status" value="1"/>
</dbReference>
<keyword evidence="4" id="KW-0963">Cytoplasm</keyword>
<dbReference type="Pfam" id="PF24667">
    <property type="entry name" value="MORN_DRC7"/>
    <property type="match status" value="1"/>
</dbReference>
<dbReference type="GO" id="GO:0007283">
    <property type="term" value="P:spermatogenesis"/>
    <property type="evidence" value="ECO:0007669"/>
    <property type="project" value="UniProtKB-KW"/>
</dbReference>
<evidence type="ECO:0000313" key="19">
    <source>
        <dbReference type="EMBL" id="CAF1208936.1"/>
    </source>
</evidence>
<comment type="similarity">
    <text evidence="2">Belongs to the DRC7 family.</text>
</comment>
<evidence type="ECO:0000256" key="1">
    <source>
        <dbReference type="ARBA" id="ARBA00004611"/>
    </source>
</evidence>
<dbReference type="Gene3D" id="3.10.620.30">
    <property type="match status" value="1"/>
</dbReference>
<evidence type="ECO:0000256" key="14">
    <source>
        <dbReference type="SAM" id="Coils"/>
    </source>
</evidence>
<evidence type="ECO:0000256" key="4">
    <source>
        <dbReference type="ARBA" id="ARBA00022490"/>
    </source>
</evidence>
<keyword evidence="10" id="KW-0206">Cytoskeleton</keyword>
<evidence type="ECO:0000256" key="12">
    <source>
        <dbReference type="ARBA" id="ARBA00031627"/>
    </source>
</evidence>
<proteinExistence type="inferred from homology"/>
<feature type="domain" description="Transglutaminase-like" evidence="15">
    <location>
        <begin position="130"/>
        <end position="193"/>
    </location>
</feature>
<evidence type="ECO:0000256" key="9">
    <source>
        <dbReference type="ARBA" id="ARBA00023069"/>
    </source>
</evidence>
<dbReference type="EMBL" id="CAJNON010000344">
    <property type="protein sequence ID" value="CAF1208936.1"/>
    <property type="molecule type" value="Genomic_DNA"/>
</dbReference>
<dbReference type="Pfam" id="PF24671">
    <property type="entry name" value="DRC7_C"/>
    <property type="match status" value="1"/>
</dbReference>
<keyword evidence="7" id="KW-0744">Spermatogenesis</keyword>
<keyword evidence="6" id="KW-0282">Flagellum</keyword>
<dbReference type="Proteomes" id="UP000663891">
    <property type="component" value="Unassembled WGS sequence"/>
</dbReference>
<evidence type="ECO:0000256" key="13">
    <source>
        <dbReference type="ARBA" id="ARBA00031733"/>
    </source>
</evidence>
<dbReference type="InterPro" id="IPR056292">
    <property type="entry name" value="DRC7_C"/>
</dbReference>
<evidence type="ECO:0000313" key="20">
    <source>
        <dbReference type="EMBL" id="CAF3947381.1"/>
    </source>
</evidence>
<dbReference type="EMBL" id="CAJOAY010002376">
    <property type="protein sequence ID" value="CAF3947381.1"/>
    <property type="molecule type" value="Genomic_DNA"/>
</dbReference>
<keyword evidence="9" id="KW-0969">Cilium</keyword>
<keyword evidence="11" id="KW-0966">Cell projection</keyword>
<dbReference type="GO" id="GO:0030317">
    <property type="term" value="P:flagellated sperm motility"/>
    <property type="evidence" value="ECO:0007669"/>
    <property type="project" value="TreeGrafter"/>
</dbReference>
<gene>
    <name evidence="20" type="ORF">OKA104_LOCUS26747</name>
    <name evidence="19" type="ORF">VCS650_LOCUS26066</name>
</gene>
<evidence type="ECO:0000313" key="21">
    <source>
        <dbReference type="Proteomes" id="UP000663881"/>
    </source>
</evidence>
<evidence type="ECO:0000259" key="15">
    <source>
        <dbReference type="Pfam" id="PF01841"/>
    </source>
</evidence>
<dbReference type="AlphaFoldDB" id="A0A819KC86"/>
<evidence type="ECO:0000256" key="5">
    <source>
        <dbReference type="ARBA" id="ARBA00022782"/>
    </source>
</evidence>
<evidence type="ECO:0000256" key="10">
    <source>
        <dbReference type="ARBA" id="ARBA00023212"/>
    </source>
</evidence>
<dbReference type="OrthoDB" id="10262874at2759"/>
<dbReference type="InterPro" id="IPR038765">
    <property type="entry name" value="Papain-like_cys_pep_sf"/>
</dbReference>
<accession>A0A819KC86</accession>
<evidence type="ECO:0000259" key="16">
    <source>
        <dbReference type="Pfam" id="PF24656"/>
    </source>
</evidence>
<feature type="coiled-coil region" evidence="14">
    <location>
        <begin position="711"/>
        <end position="745"/>
    </location>
</feature>
<dbReference type="GO" id="GO:0031514">
    <property type="term" value="C:motile cilium"/>
    <property type="evidence" value="ECO:0007669"/>
    <property type="project" value="TreeGrafter"/>
</dbReference>
<feature type="domain" description="CEP76/DRC7 peptidase-like" evidence="16">
    <location>
        <begin position="282"/>
        <end position="355"/>
    </location>
</feature>
<dbReference type="InterPro" id="IPR002931">
    <property type="entry name" value="Transglutaminase-like"/>
</dbReference>
<evidence type="ECO:0000256" key="7">
    <source>
        <dbReference type="ARBA" id="ARBA00022871"/>
    </source>
</evidence>
<dbReference type="InterPro" id="IPR056291">
    <property type="entry name" value="MORN_DRC7"/>
</dbReference>
<evidence type="ECO:0000256" key="3">
    <source>
        <dbReference type="ARBA" id="ARBA00021303"/>
    </source>
</evidence>
<dbReference type="Pfam" id="PF24656">
    <property type="entry name" value="CEPT76_peptidase"/>
    <property type="match status" value="1"/>
</dbReference>
<feature type="coiled-coil region" evidence="14">
    <location>
        <begin position="209"/>
        <end position="270"/>
    </location>
</feature>
<dbReference type="Proteomes" id="UP000663881">
    <property type="component" value="Unassembled WGS sequence"/>
</dbReference>
<keyword evidence="8 14" id="KW-0175">Coiled coil</keyword>
<dbReference type="SUPFAM" id="SSF54001">
    <property type="entry name" value="Cysteine proteinases"/>
    <property type="match status" value="1"/>
</dbReference>
<feature type="domain" description="Dynein regulatory complex subunit 7 C-terminal" evidence="18">
    <location>
        <begin position="799"/>
        <end position="898"/>
    </location>
</feature>
<organism evidence="20 21">
    <name type="scientific">Adineta steineri</name>
    <dbReference type="NCBI Taxonomy" id="433720"/>
    <lineage>
        <taxon>Eukaryota</taxon>
        <taxon>Metazoa</taxon>
        <taxon>Spiralia</taxon>
        <taxon>Gnathifera</taxon>
        <taxon>Rotifera</taxon>
        <taxon>Eurotatoria</taxon>
        <taxon>Bdelloidea</taxon>
        <taxon>Adinetida</taxon>
        <taxon>Adinetidae</taxon>
        <taxon>Adineta</taxon>
    </lineage>
</organism>
<comment type="subcellular location">
    <subcellularLocation>
        <location evidence="1">Cytoplasm</location>
        <location evidence="1">Cytoskeleton</location>
        <location evidence="1">Flagellum axoneme</location>
    </subcellularLocation>
</comment>
<keyword evidence="5" id="KW-0221">Differentiation</keyword>
<reference evidence="20" key="1">
    <citation type="submission" date="2021-02" db="EMBL/GenBank/DDBJ databases">
        <authorList>
            <person name="Nowell W R."/>
        </authorList>
    </citation>
    <scope>NUCLEOTIDE SEQUENCE</scope>
</reference>
<evidence type="ECO:0000256" key="2">
    <source>
        <dbReference type="ARBA" id="ARBA00010738"/>
    </source>
</evidence>
<feature type="domain" description="Dynein regulatory complex subunit 7 MORN" evidence="17">
    <location>
        <begin position="461"/>
        <end position="751"/>
    </location>
</feature>
<name>A0A819KC86_9BILA</name>
<dbReference type="GO" id="GO:0030154">
    <property type="term" value="P:cell differentiation"/>
    <property type="evidence" value="ECO:0007669"/>
    <property type="project" value="UniProtKB-KW"/>
</dbReference>
<protein>
    <recommendedName>
        <fullName evidence="3">Dynein regulatory complex subunit 7</fullName>
    </recommendedName>
    <alternativeName>
        <fullName evidence="12">Coiled-coil domain-containing protein 135</fullName>
    </alternativeName>
    <alternativeName>
        <fullName evidence="13">Coiled-coil domain-containing protein lobo homolog</fullName>
    </alternativeName>
</protein>
<dbReference type="InterPro" id="IPR033551">
    <property type="entry name" value="DRC7/lobo"/>
</dbReference>
<comment type="caution">
    <text evidence="20">The sequence shown here is derived from an EMBL/GenBank/DDBJ whole genome shotgun (WGS) entry which is preliminary data.</text>
</comment>
<evidence type="ECO:0000259" key="18">
    <source>
        <dbReference type="Pfam" id="PF24671"/>
    </source>
</evidence>
<evidence type="ECO:0000256" key="11">
    <source>
        <dbReference type="ARBA" id="ARBA00023273"/>
    </source>
</evidence>
<evidence type="ECO:0000256" key="6">
    <source>
        <dbReference type="ARBA" id="ARBA00022846"/>
    </source>
</evidence>
<evidence type="ECO:0000259" key="17">
    <source>
        <dbReference type="Pfam" id="PF24667"/>
    </source>
</evidence>